<sequence length="118" mass="12369">MTTTPDTETTADLLRALGHATRLELVRALREGERSVGDIEAATGVSQPGLSQQLAVLRKADLVTTRREAKQVFYRLNTERFAALAKLCGELAAPGGEPPSPPGDLPGGSSAAVFARVG</sequence>
<keyword evidence="2" id="KW-0238">DNA-binding</keyword>
<dbReference type="InterPro" id="IPR011991">
    <property type="entry name" value="ArsR-like_HTH"/>
</dbReference>
<dbReference type="InterPro" id="IPR036390">
    <property type="entry name" value="WH_DNA-bd_sf"/>
</dbReference>
<dbReference type="SUPFAM" id="SSF46785">
    <property type="entry name" value="Winged helix' DNA-binding domain"/>
    <property type="match status" value="1"/>
</dbReference>
<keyword evidence="7" id="KW-1185">Reference proteome</keyword>
<dbReference type="Pfam" id="PF01022">
    <property type="entry name" value="HTH_5"/>
    <property type="match status" value="1"/>
</dbReference>
<dbReference type="GO" id="GO:0003700">
    <property type="term" value="F:DNA-binding transcription factor activity"/>
    <property type="evidence" value="ECO:0007669"/>
    <property type="project" value="InterPro"/>
</dbReference>
<evidence type="ECO:0000313" key="6">
    <source>
        <dbReference type="EMBL" id="QIG79408.1"/>
    </source>
</evidence>
<dbReference type="GO" id="GO:0003677">
    <property type="term" value="F:DNA binding"/>
    <property type="evidence" value="ECO:0007669"/>
    <property type="project" value="UniProtKB-KW"/>
</dbReference>
<dbReference type="NCBIfam" id="NF033788">
    <property type="entry name" value="HTH_metalloreg"/>
    <property type="match status" value="1"/>
</dbReference>
<dbReference type="PANTHER" id="PTHR43132:SF2">
    <property type="entry name" value="ARSENICAL RESISTANCE OPERON REPRESSOR ARSR-RELATED"/>
    <property type="match status" value="1"/>
</dbReference>
<dbReference type="SMART" id="SM00418">
    <property type="entry name" value="HTH_ARSR"/>
    <property type="match status" value="1"/>
</dbReference>
<keyword evidence="1" id="KW-0805">Transcription regulation</keyword>
<evidence type="ECO:0000313" key="7">
    <source>
        <dbReference type="Proteomes" id="UP000501568"/>
    </source>
</evidence>
<dbReference type="AlphaFoldDB" id="A0A6G6Y3W0"/>
<reference evidence="6 7" key="1">
    <citation type="submission" date="2020-02" db="EMBL/GenBank/DDBJ databases">
        <authorList>
            <person name="Zheng R.K."/>
            <person name="Sun C.M."/>
        </authorList>
    </citation>
    <scope>NUCLEOTIDE SEQUENCE [LARGE SCALE GENOMIC DNA]</scope>
    <source>
        <strain evidence="7">zrk23</strain>
    </source>
</reference>
<proteinExistence type="predicted"/>
<dbReference type="PRINTS" id="PR00778">
    <property type="entry name" value="HTHARSR"/>
</dbReference>
<gene>
    <name evidence="6" type="ORF">G5C33_06120</name>
</gene>
<dbReference type="RefSeq" id="WP_165326409.1">
    <property type="nucleotide sequence ID" value="NZ_CP049109.1"/>
</dbReference>
<keyword evidence="3" id="KW-0804">Transcription</keyword>
<dbReference type="Proteomes" id="UP000501568">
    <property type="component" value="Chromosome"/>
</dbReference>
<dbReference type="InterPro" id="IPR001845">
    <property type="entry name" value="HTH_ArsR_DNA-bd_dom"/>
</dbReference>
<dbReference type="CDD" id="cd00090">
    <property type="entry name" value="HTH_ARSR"/>
    <property type="match status" value="1"/>
</dbReference>
<accession>A0A6G6Y3W0</accession>
<dbReference type="KEGG" id="spzr:G5C33_06120"/>
<organism evidence="6 7">
    <name type="scientific">Stakelama tenebrarum</name>
    <dbReference type="NCBI Taxonomy" id="2711215"/>
    <lineage>
        <taxon>Bacteria</taxon>
        <taxon>Pseudomonadati</taxon>
        <taxon>Pseudomonadota</taxon>
        <taxon>Alphaproteobacteria</taxon>
        <taxon>Sphingomonadales</taxon>
        <taxon>Sphingomonadaceae</taxon>
        <taxon>Stakelama</taxon>
    </lineage>
</organism>
<dbReference type="PANTHER" id="PTHR43132">
    <property type="entry name" value="ARSENICAL RESISTANCE OPERON REPRESSOR ARSR-RELATED"/>
    <property type="match status" value="1"/>
</dbReference>
<name>A0A6G6Y3W0_9SPHN</name>
<evidence type="ECO:0000256" key="2">
    <source>
        <dbReference type="ARBA" id="ARBA00023125"/>
    </source>
</evidence>
<dbReference type="PROSITE" id="PS50987">
    <property type="entry name" value="HTH_ARSR_2"/>
    <property type="match status" value="1"/>
</dbReference>
<evidence type="ECO:0000256" key="4">
    <source>
        <dbReference type="SAM" id="MobiDB-lite"/>
    </source>
</evidence>
<protein>
    <submittedName>
        <fullName evidence="6">Helix-turn-helix transcriptional regulator</fullName>
    </submittedName>
</protein>
<dbReference type="Gene3D" id="1.10.10.10">
    <property type="entry name" value="Winged helix-like DNA-binding domain superfamily/Winged helix DNA-binding domain"/>
    <property type="match status" value="1"/>
</dbReference>
<evidence type="ECO:0000259" key="5">
    <source>
        <dbReference type="PROSITE" id="PS50987"/>
    </source>
</evidence>
<evidence type="ECO:0000256" key="1">
    <source>
        <dbReference type="ARBA" id="ARBA00023015"/>
    </source>
</evidence>
<feature type="domain" description="HTH arsR-type" evidence="5">
    <location>
        <begin position="2"/>
        <end position="96"/>
    </location>
</feature>
<dbReference type="InterPro" id="IPR051011">
    <property type="entry name" value="Metal_resp_trans_reg"/>
</dbReference>
<feature type="region of interest" description="Disordered" evidence="4">
    <location>
        <begin position="93"/>
        <end position="118"/>
    </location>
</feature>
<dbReference type="EMBL" id="CP049109">
    <property type="protein sequence ID" value="QIG79408.1"/>
    <property type="molecule type" value="Genomic_DNA"/>
</dbReference>
<evidence type="ECO:0000256" key="3">
    <source>
        <dbReference type="ARBA" id="ARBA00023163"/>
    </source>
</evidence>
<dbReference type="InterPro" id="IPR036388">
    <property type="entry name" value="WH-like_DNA-bd_sf"/>
</dbReference>